<dbReference type="EMBL" id="JAGFNK010000437">
    <property type="protein sequence ID" value="KAI9450379.1"/>
    <property type="molecule type" value="Genomic_DNA"/>
</dbReference>
<sequence length="220" mass="24798">MNKPHDHYRQNNEGSEKFPHNSSNALVAHAWILLWITSGCARGPYLLAFPTCKASRTQCNDVRKGCQKIVVQLNWRSFPLHRHKPIQKTMKGVVLKQSRKPGHVRPANIYNIVLEYSEAWTLTREWGTKRSRKREESKAGILVGKVIQLPSCARHRLISPSLALTGLLSEAIPQSDSSPALMSRGSWVLFTTLYINTGSPTRIAQSKVAQSPPAWEPLRE</sequence>
<protein>
    <submittedName>
        <fullName evidence="1">Uncharacterized protein</fullName>
    </submittedName>
</protein>
<reference evidence="1" key="1">
    <citation type="submission" date="2021-03" db="EMBL/GenBank/DDBJ databases">
        <title>Evolutionary priming and transition to the ectomycorrhizal habit in an iconic lineage of mushroom-forming fungi: is preadaptation a requirement?</title>
        <authorList>
            <consortium name="DOE Joint Genome Institute"/>
            <person name="Looney B.P."/>
            <person name="Miyauchi S."/>
            <person name="Morin E."/>
            <person name="Drula E."/>
            <person name="Courty P.E."/>
            <person name="Chicoki N."/>
            <person name="Fauchery L."/>
            <person name="Kohler A."/>
            <person name="Kuo A."/>
            <person name="LaButti K."/>
            <person name="Pangilinan J."/>
            <person name="Lipzen A."/>
            <person name="Riley R."/>
            <person name="Andreopoulos W."/>
            <person name="He G."/>
            <person name="Johnson J."/>
            <person name="Barry K.W."/>
            <person name="Grigoriev I.V."/>
            <person name="Nagy L."/>
            <person name="Hibbett D."/>
            <person name="Henrissat B."/>
            <person name="Matheny P.B."/>
            <person name="Labbe J."/>
            <person name="Martin A.F."/>
        </authorList>
    </citation>
    <scope>NUCLEOTIDE SEQUENCE</scope>
    <source>
        <strain evidence="1">BPL698</strain>
    </source>
</reference>
<name>A0ACC0TWQ8_9AGAM</name>
<gene>
    <name evidence="1" type="ORF">F5148DRAFT_1243485</name>
</gene>
<accession>A0ACC0TWQ8</accession>
<dbReference type="Proteomes" id="UP001207468">
    <property type="component" value="Unassembled WGS sequence"/>
</dbReference>
<comment type="caution">
    <text evidence="1">The sequence shown here is derived from an EMBL/GenBank/DDBJ whole genome shotgun (WGS) entry which is preliminary data.</text>
</comment>
<keyword evidence="2" id="KW-1185">Reference proteome</keyword>
<organism evidence="1 2">
    <name type="scientific">Russula earlei</name>
    <dbReference type="NCBI Taxonomy" id="71964"/>
    <lineage>
        <taxon>Eukaryota</taxon>
        <taxon>Fungi</taxon>
        <taxon>Dikarya</taxon>
        <taxon>Basidiomycota</taxon>
        <taxon>Agaricomycotina</taxon>
        <taxon>Agaricomycetes</taxon>
        <taxon>Russulales</taxon>
        <taxon>Russulaceae</taxon>
        <taxon>Russula</taxon>
    </lineage>
</organism>
<proteinExistence type="predicted"/>
<evidence type="ECO:0000313" key="1">
    <source>
        <dbReference type="EMBL" id="KAI9450379.1"/>
    </source>
</evidence>
<evidence type="ECO:0000313" key="2">
    <source>
        <dbReference type="Proteomes" id="UP001207468"/>
    </source>
</evidence>